<dbReference type="EMBL" id="CP002801">
    <property type="protein sequence ID" value="AEH07731.1"/>
    <property type="molecule type" value="Genomic_DNA"/>
</dbReference>
<dbReference type="GO" id="GO:0009116">
    <property type="term" value="P:nucleoside metabolic process"/>
    <property type="evidence" value="ECO:0007669"/>
    <property type="project" value="InterPro"/>
</dbReference>
<dbReference type="CDD" id="cd17766">
    <property type="entry name" value="futalosine_nucleosidase_MqnB"/>
    <property type="match status" value="1"/>
</dbReference>
<dbReference type="HOGENOM" id="CLU_031248_3_0_11"/>
<dbReference type="SUPFAM" id="SSF53167">
    <property type="entry name" value="Purine and uridine phosphorylases"/>
    <property type="match status" value="1"/>
</dbReference>
<dbReference type="EC" id="3.2.2.26" evidence="1 2"/>
<dbReference type="GO" id="GO:0019284">
    <property type="term" value="P:L-methionine salvage from S-adenosylmethionine"/>
    <property type="evidence" value="ECO:0007669"/>
    <property type="project" value="TreeGrafter"/>
</dbReference>
<dbReference type="RefSeq" id="WP_013871727.1">
    <property type="nucleotide sequence ID" value="NC_015656.1"/>
</dbReference>
<sequence length="315" mass="30633">MSRILLVTAMTAEADAVCAGMMGPWRPRPVTSTGSAAAAAAGTGTLSRGSPPSWDRQLLTAVRIGPYLGRRSGAVTVLAAGAAGPAAAAGTATALATAQAAGEPFDLVVSFGIAGGFAGRADIGDLVIADALIAADLGAESGVDAPPGEPGQPPAPTASSDFLTLEQLGLGASTLSPREETVQTLTGILAGTGRPVRTGPVLTVSTITGTERRAAALALRFGPAAEAMEGYAVAVATAVYGTPFAEIRAISNAVGRRDRASWDVPGALAGLSAAAAALTAGIDTLTAALRATGSGGPARPAGPAEARGPATGGTS</sequence>
<comment type="catalytic activity">
    <reaction evidence="1">
        <text>futalosine + H2O = dehypoxanthine futalosine + hypoxanthine</text>
        <dbReference type="Rhea" id="RHEA:25904"/>
        <dbReference type="ChEBI" id="CHEBI:15377"/>
        <dbReference type="ChEBI" id="CHEBI:17368"/>
        <dbReference type="ChEBI" id="CHEBI:58863"/>
        <dbReference type="ChEBI" id="CHEBI:58864"/>
        <dbReference type="EC" id="3.2.2.26"/>
    </reaction>
</comment>
<dbReference type="KEGG" id="fsy:FsymDg_0158"/>
<evidence type="ECO:0000256" key="3">
    <source>
        <dbReference type="SAM" id="MobiDB-lite"/>
    </source>
</evidence>
<feature type="region of interest" description="Disordered" evidence="3">
    <location>
        <begin position="292"/>
        <end position="315"/>
    </location>
</feature>
<dbReference type="GO" id="GO:0005829">
    <property type="term" value="C:cytosol"/>
    <property type="evidence" value="ECO:0007669"/>
    <property type="project" value="TreeGrafter"/>
</dbReference>
<evidence type="ECO:0000313" key="5">
    <source>
        <dbReference type="EMBL" id="AEH07731.1"/>
    </source>
</evidence>
<dbReference type="InterPro" id="IPR035994">
    <property type="entry name" value="Nucleoside_phosphorylase_sf"/>
</dbReference>
<dbReference type="GO" id="GO:0008930">
    <property type="term" value="F:methylthioadenosine nucleosidase activity"/>
    <property type="evidence" value="ECO:0007669"/>
    <property type="project" value="TreeGrafter"/>
</dbReference>
<dbReference type="NCBIfam" id="TIGR03664">
    <property type="entry name" value="fut_nucase"/>
    <property type="match status" value="1"/>
</dbReference>
<dbReference type="HAMAP" id="MF_00991">
    <property type="entry name" value="MqnB"/>
    <property type="match status" value="1"/>
</dbReference>
<accession>F8B1X0</accession>
<comment type="similarity">
    <text evidence="1">Belongs to the PNP/UDP phosphorylase family. Futalosine hydrolase subfamily.</text>
</comment>
<dbReference type="Pfam" id="PF01048">
    <property type="entry name" value="PNP_UDP_1"/>
    <property type="match status" value="1"/>
</dbReference>
<name>F8B1X0_9ACTN</name>
<dbReference type="PANTHER" id="PTHR46832">
    <property type="entry name" value="5'-METHYLTHIOADENOSINE/S-ADENOSYLHOMOCYSTEINE NUCLEOSIDASE"/>
    <property type="match status" value="1"/>
</dbReference>
<evidence type="ECO:0000256" key="1">
    <source>
        <dbReference type="HAMAP-Rule" id="MF_00991"/>
    </source>
</evidence>
<evidence type="ECO:0000256" key="2">
    <source>
        <dbReference type="NCBIfam" id="TIGR03664"/>
    </source>
</evidence>
<keyword evidence="1" id="KW-0378">Hydrolase</keyword>
<protein>
    <recommendedName>
        <fullName evidence="1 2">Futalosine hydrolase</fullName>
        <shortName evidence="1">FL hydrolase</shortName>
        <ecNumber evidence="1 2">3.2.2.26</ecNumber>
    </recommendedName>
    <alternativeName>
        <fullName evidence="1">Futalosine nucleosidase</fullName>
    </alternativeName>
    <alternativeName>
        <fullName evidence="1">Menaquinone biosynthetic enzyme MqnB</fullName>
    </alternativeName>
</protein>
<evidence type="ECO:0000259" key="4">
    <source>
        <dbReference type="Pfam" id="PF01048"/>
    </source>
</evidence>
<dbReference type="AlphaFoldDB" id="F8B1X0"/>
<dbReference type="GO" id="GO:0009234">
    <property type="term" value="P:menaquinone biosynthetic process"/>
    <property type="evidence" value="ECO:0007669"/>
    <property type="project" value="UniProtKB-UniRule"/>
</dbReference>
<dbReference type="Gene3D" id="3.40.50.1580">
    <property type="entry name" value="Nucleoside phosphorylase domain"/>
    <property type="match status" value="1"/>
</dbReference>
<dbReference type="GO" id="GO:0008782">
    <property type="term" value="F:adenosylhomocysteine nucleosidase activity"/>
    <property type="evidence" value="ECO:0007669"/>
    <property type="project" value="TreeGrafter"/>
</dbReference>
<gene>
    <name evidence="1" type="primary">mqnB</name>
    <name evidence="5" type="ordered locus">FsymDg_0158</name>
</gene>
<dbReference type="PANTHER" id="PTHR46832:SF2">
    <property type="entry name" value="FUTALOSINE HYDROLASE"/>
    <property type="match status" value="1"/>
</dbReference>
<comment type="pathway">
    <text evidence="1">Quinol/quinone metabolism; menaquinone biosynthesis.</text>
</comment>
<evidence type="ECO:0000313" key="6">
    <source>
        <dbReference type="Proteomes" id="UP000001549"/>
    </source>
</evidence>
<reference evidence="5 6" key="1">
    <citation type="submission" date="2011-05" db="EMBL/GenBank/DDBJ databases">
        <title>Complete sequence of chromosome of Frankia symbiont of Datisca glomerata.</title>
        <authorList>
            <consortium name="US DOE Joint Genome Institute"/>
            <person name="Lucas S."/>
            <person name="Han J."/>
            <person name="Lapidus A."/>
            <person name="Cheng J.-F."/>
            <person name="Goodwin L."/>
            <person name="Pitluck S."/>
            <person name="Peters L."/>
            <person name="Mikhailova N."/>
            <person name="Chertkov O."/>
            <person name="Teshima H."/>
            <person name="Han C."/>
            <person name="Tapia R."/>
            <person name="Land M."/>
            <person name="Hauser L."/>
            <person name="Kyrpides N."/>
            <person name="Ivanova N."/>
            <person name="Pagani I."/>
            <person name="Berry A."/>
            <person name="Pawlowski K."/>
            <person name="Persson T."/>
            <person name="Vanden Heuvel B."/>
            <person name="Benson D."/>
            <person name="Woyke T."/>
        </authorList>
    </citation>
    <scope>NUCLEOTIDE SEQUENCE [LARGE SCALE GENOMIC DNA]</scope>
    <source>
        <strain evidence="6">4085684</strain>
    </source>
</reference>
<dbReference type="eggNOG" id="COG0775">
    <property type="taxonomic scope" value="Bacteria"/>
</dbReference>
<dbReference type="InterPro" id="IPR000845">
    <property type="entry name" value="Nucleoside_phosphorylase_d"/>
</dbReference>
<feature type="domain" description="Nucleoside phosphorylase" evidence="4">
    <location>
        <begin position="74"/>
        <end position="270"/>
    </location>
</feature>
<dbReference type="InterPro" id="IPR019963">
    <property type="entry name" value="FL_hydrolase_MqnB"/>
</dbReference>
<dbReference type="STRING" id="656024.FsymDg_0158"/>
<organism evidence="5 6">
    <name type="scientific">Candidatus Protofrankia datiscae</name>
    <dbReference type="NCBI Taxonomy" id="2716812"/>
    <lineage>
        <taxon>Bacteria</taxon>
        <taxon>Bacillati</taxon>
        <taxon>Actinomycetota</taxon>
        <taxon>Actinomycetes</taxon>
        <taxon>Frankiales</taxon>
        <taxon>Frankiaceae</taxon>
        <taxon>Protofrankia</taxon>
    </lineage>
</organism>
<dbReference type="Proteomes" id="UP000001549">
    <property type="component" value="Chromosome"/>
</dbReference>
<dbReference type="UniPathway" id="UPA00079"/>
<feature type="region of interest" description="Disordered" evidence="3">
    <location>
        <begin position="30"/>
        <end position="52"/>
    </location>
</feature>
<keyword evidence="6" id="KW-1185">Reference proteome</keyword>
<keyword evidence="1" id="KW-0474">Menaquinone biosynthesis</keyword>
<feature type="compositionally biased region" description="Low complexity" evidence="3">
    <location>
        <begin position="31"/>
        <end position="50"/>
    </location>
</feature>
<feature type="compositionally biased region" description="Low complexity" evidence="3">
    <location>
        <begin position="292"/>
        <end position="309"/>
    </location>
</feature>
<comment type="function">
    <text evidence="1">Catalyzes the hydrolysis of futalosine (FL) to dehypoxanthine futalosine (DHFL) and hypoxanthine, a step in the biosynthesis of menaquinone (MK, vitamin K2).</text>
</comment>
<proteinExistence type="inferred from homology"/>